<keyword evidence="2" id="KW-0813">Transport</keyword>
<proteinExistence type="inferred from homology"/>
<dbReference type="InterPro" id="IPR050319">
    <property type="entry name" value="ABC_transp_ATP-bind"/>
</dbReference>
<dbReference type="RefSeq" id="WP_345525437.1">
    <property type="nucleotide sequence ID" value="NZ_BAABKN010000005.1"/>
</dbReference>
<dbReference type="SMART" id="SM00382">
    <property type="entry name" value="AAA"/>
    <property type="match status" value="2"/>
</dbReference>
<feature type="domain" description="ABC transporter" evidence="5">
    <location>
        <begin position="360"/>
        <end position="598"/>
    </location>
</feature>
<comment type="similarity">
    <text evidence="1">Belongs to the ABC transporter superfamily.</text>
</comment>
<dbReference type="Pfam" id="PF00005">
    <property type="entry name" value="ABC_tran"/>
    <property type="match status" value="2"/>
</dbReference>
<evidence type="ECO:0000313" key="6">
    <source>
        <dbReference type="EMBL" id="GAA4727505.1"/>
    </source>
</evidence>
<dbReference type="SUPFAM" id="SSF52540">
    <property type="entry name" value="P-loop containing nucleoside triphosphate hydrolases"/>
    <property type="match status" value="2"/>
</dbReference>
<dbReference type="PANTHER" id="PTHR43776">
    <property type="entry name" value="TRANSPORT ATP-BINDING PROTEIN"/>
    <property type="match status" value="1"/>
</dbReference>
<organism evidence="6 7">
    <name type="scientific">Nocardioides endophyticus</name>
    <dbReference type="NCBI Taxonomy" id="1353775"/>
    <lineage>
        <taxon>Bacteria</taxon>
        <taxon>Bacillati</taxon>
        <taxon>Actinomycetota</taxon>
        <taxon>Actinomycetes</taxon>
        <taxon>Propionibacteriales</taxon>
        <taxon>Nocardioidaceae</taxon>
        <taxon>Nocardioides</taxon>
    </lineage>
</organism>
<dbReference type="InterPro" id="IPR003439">
    <property type="entry name" value="ABC_transporter-like_ATP-bd"/>
</dbReference>
<reference evidence="7" key="1">
    <citation type="journal article" date="2019" name="Int. J. Syst. Evol. Microbiol.">
        <title>The Global Catalogue of Microorganisms (GCM) 10K type strain sequencing project: providing services to taxonomists for standard genome sequencing and annotation.</title>
        <authorList>
            <consortium name="The Broad Institute Genomics Platform"/>
            <consortium name="The Broad Institute Genome Sequencing Center for Infectious Disease"/>
            <person name="Wu L."/>
            <person name="Ma J."/>
        </authorList>
    </citation>
    <scope>NUCLEOTIDE SEQUENCE [LARGE SCALE GENOMIC DNA]</scope>
    <source>
        <strain evidence="7">JCM 18532</strain>
    </source>
</reference>
<dbReference type="NCBIfam" id="NF007739">
    <property type="entry name" value="PRK10419.1"/>
    <property type="match status" value="2"/>
</dbReference>
<keyword evidence="4 6" id="KW-0067">ATP-binding</keyword>
<keyword evidence="3" id="KW-0547">Nucleotide-binding</keyword>
<evidence type="ECO:0000256" key="4">
    <source>
        <dbReference type="ARBA" id="ARBA00022840"/>
    </source>
</evidence>
<dbReference type="CDD" id="cd03257">
    <property type="entry name" value="ABC_NikE_OppD_transporters"/>
    <property type="match status" value="2"/>
</dbReference>
<feature type="domain" description="ABC transporter" evidence="5">
    <location>
        <begin position="14"/>
        <end position="264"/>
    </location>
</feature>
<dbReference type="GO" id="GO:0005524">
    <property type="term" value="F:ATP binding"/>
    <property type="evidence" value="ECO:0007669"/>
    <property type="project" value="UniProtKB-KW"/>
</dbReference>
<accession>A0ABP8YE82</accession>
<dbReference type="Proteomes" id="UP001499882">
    <property type="component" value="Unassembled WGS sequence"/>
</dbReference>
<dbReference type="InterPro" id="IPR027417">
    <property type="entry name" value="P-loop_NTPase"/>
</dbReference>
<dbReference type="InterPro" id="IPR013563">
    <property type="entry name" value="Oligopep_ABC_C"/>
</dbReference>
<protein>
    <submittedName>
        <fullName evidence="6">ABC transporter ATP-binding protein</fullName>
    </submittedName>
</protein>
<comment type="caution">
    <text evidence="6">The sequence shown here is derived from an EMBL/GenBank/DDBJ whole genome shotgun (WGS) entry which is preliminary data.</text>
</comment>
<evidence type="ECO:0000256" key="1">
    <source>
        <dbReference type="ARBA" id="ARBA00005417"/>
    </source>
</evidence>
<dbReference type="PROSITE" id="PS50893">
    <property type="entry name" value="ABC_TRANSPORTER_2"/>
    <property type="match status" value="2"/>
</dbReference>
<dbReference type="PROSITE" id="PS00211">
    <property type="entry name" value="ABC_TRANSPORTER_1"/>
    <property type="match status" value="2"/>
</dbReference>
<dbReference type="InterPro" id="IPR017871">
    <property type="entry name" value="ABC_transporter-like_CS"/>
</dbReference>
<evidence type="ECO:0000313" key="7">
    <source>
        <dbReference type="Proteomes" id="UP001499882"/>
    </source>
</evidence>
<dbReference type="Pfam" id="PF08352">
    <property type="entry name" value="oligo_HPY"/>
    <property type="match status" value="2"/>
</dbReference>
<dbReference type="InterPro" id="IPR003593">
    <property type="entry name" value="AAA+_ATPase"/>
</dbReference>
<sequence length="610" mass="65828">MTQAQSTTPALPAIRAKGLSVFGHRGGQPVSIADDVSIHVRPGESIAIVGESGSGKSITARAMLDLLPQGLDAKGVVELAGAPLAGLTRRQAQRLRGGELAFVMQDPFTMLNPISRCGEQITAKLRDENGKRLSKKARREQAHIRLGEVGISDPAVADRYPFELSGGMRQRVAIAAAIAENPRVLIADEPTTALDVTTQKEILELLSKLRDTHRLGLILITHDLRVAFSVCDRVYVMYAGEIIETGRPDDLVGAPRHPYTANLIEADPPIDRRLGSLASIPGSVPAPGSRPSGCRFAPRCQWAAPECEATHPSLETSFSGHAVRCARADEIATDLVADLHRHRQTVLTPLRVDDGSVPVISTRAARRVYGAKVAVASADVDVYRGESIGLVGESGSGKTTLARMMVGLTRPTSGSIRVAGVDLAAARVSKGEWETVRSTVQMAFQDPYSTLNPQRSVGSALRDGLRLTDKSSVPRRIDELLERVGLASSYARRMPAQLSGGERQRVAIARALARNPQVVVCDEVVSALDVSVQAHILNLLRELQSDLGLAYVFITHDLAVVRQVTDRIYVLKDGAIVEQSTTEKVLDDPQHDYTKRLIGSIPHVELMTPR</sequence>
<dbReference type="NCBIfam" id="TIGR01727">
    <property type="entry name" value="oligo_HPY"/>
    <property type="match status" value="1"/>
</dbReference>
<evidence type="ECO:0000256" key="2">
    <source>
        <dbReference type="ARBA" id="ARBA00022448"/>
    </source>
</evidence>
<keyword evidence="7" id="KW-1185">Reference proteome</keyword>
<evidence type="ECO:0000256" key="3">
    <source>
        <dbReference type="ARBA" id="ARBA00022741"/>
    </source>
</evidence>
<dbReference type="EMBL" id="BAABKN010000005">
    <property type="protein sequence ID" value="GAA4727505.1"/>
    <property type="molecule type" value="Genomic_DNA"/>
</dbReference>
<gene>
    <name evidence="6" type="ORF">GCM10023350_08100</name>
</gene>
<dbReference type="Gene3D" id="3.40.50.300">
    <property type="entry name" value="P-loop containing nucleotide triphosphate hydrolases"/>
    <property type="match status" value="2"/>
</dbReference>
<name>A0ABP8YE82_9ACTN</name>
<dbReference type="NCBIfam" id="NF008453">
    <property type="entry name" value="PRK11308.1"/>
    <property type="match status" value="2"/>
</dbReference>
<evidence type="ECO:0000259" key="5">
    <source>
        <dbReference type="PROSITE" id="PS50893"/>
    </source>
</evidence>
<dbReference type="PANTHER" id="PTHR43776:SF7">
    <property type="entry name" value="D,D-DIPEPTIDE TRANSPORT ATP-BINDING PROTEIN DDPF-RELATED"/>
    <property type="match status" value="1"/>
</dbReference>